<protein>
    <submittedName>
        <fullName evidence="7">Putative H+-driven flagellar motor component MotB</fullName>
    </submittedName>
    <submittedName>
        <fullName evidence="6">Similar to H+-driven flagellar motor component MotB</fullName>
    </submittedName>
</protein>
<proteinExistence type="predicted"/>
<keyword evidence="6" id="KW-0969">Cilium</keyword>
<keyword evidence="3 4" id="KW-0472">Membrane</keyword>
<dbReference type="InterPro" id="IPR025713">
    <property type="entry name" value="MotB-like_N_dom"/>
</dbReference>
<dbReference type="EMBL" id="CP049055">
    <property type="protein sequence ID" value="QII12600.1"/>
    <property type="molecule type" value="Genomic_DNA"/>
</dbReference>
<reference evidence="6" key="1">
    <citation type="journal article" date="2006" name="Nature">
        <title>Deciphering the evolution and metabolism of an anammox bacterium from a community genome.</title>
        <authorList>
            <person name="Strous M."/>
            <person name="Pelletier E."/>
            <person name="Mangenot S."/>
            <person name="Rattei T."/>
            <person name="Lehner A."/>
            <person name="Taylor M.W."/>
            <person name="Horn M."/>
            <person name="Daims H."/>
            <person name="Bartol-Mavel D."/>
            <person name="Wincker P."/>
            <person name="Barbe V."/>
            <person name="Fonknechten N."/>
            <person name="Vallenet D."/>
            <person name="Segurens B."/>
            <person name="Schenowitz-Truong C."/>
            <person name="Medigue C."/>
            <person name="Collingro A."/>
            <person name="Snel B."/>
            <person name="Dutilh B.E."/>
            <person name="OpDenCamp H.J.M."/>
            <person name="vanDerDrift C."/>
            <person name="Cirpus I."/>
            <person name="vanDePas-Schoonen K.T."/>
            <person name="Harhangi H.R."/>
            <person name="vanNiftrik L."/>
            <person name="Schmid M."/>
            <person name="Keltjens J."/>
            <person name="vanDeVossenberg J."/>
            <person name="Kartal B."/>
            <person name="Meier H."/>
            <person name="Frishman D."/>
            <person name="Huynen M.A."/>
            <person name="Mewes H."/>
            <person name="Weissenbach J."/>
            <person name="Jetten M.S.M."/>
            <person name="Wagner M."/>
            <person name="LePaslier D."/>
        </authorList>
    </citation>
    <scope>NUCLEOTIDE SEQUENCE</scope>
</reference>
<dbReference type="Proteomes" id="UP000501926">
    <property type="component" value="Chromosome"/>
</dbReference>
<dbReference type="RefSeq" id="WP_164995135.1">
    <property type="nucleotide sequence ID" value="NZ_CP049055.1"/>
</dbReference>
<dbReference type="Gene3D" id="3.30.1330.60">
    <property type="entry name" value="OmpA-like domain"/>
    <property type="match status" value="1"/>
</dbReference>
<gene>
    <name evidence="6" type="primary">motB</name>
    <name evidence="7" type="ORF">KsCSTR_32210</name>
    <name evidence="6" type="ORF">kuste4244</name>
</gene>
<keyword evidence="2 4" id="KW-0812">Transmembrane</keyword>
<evidence type="ECO:0000256" key="3">
    <source>
        <dbReference type="ARBA" id="ARBA00023136"/>
    </source>
</evidence>
<reference evidence="7 8" key="3">
    <citation type="submission" date="2020-02" db="EMBL/GenBank/DDBJ databases">
        <title>Newly sequenced genome of strain CSTR1 showed variability in Candidatus Kuenenia stuttgartiensis genomes.</title>
        <authorList>
            <person name="Ding C."/>
            <person name="Adrian L."/>
        </authorList>
    </citation>
    <scope>NUCLEOTIDE SEQUENCE [LARGE SCALE GENOMIC DNA]</scope>
    <source>
        <strain evidence="7 8">CSTR1</strain>
    </source>
</reference>
<evidence type="ECO:0000313" key="8">
    <source>
        <dbReference type="Proteomes" id="UP000501926"/>
    </source>
</evidence>
<sequence length="236" mass="26558">MSEEAPKGPETPGWLLTYGDMVTLLVTFFVMLISLSTINVDKYKEAMKQVQASIGGTHVLEGSKQPLDKDAKSDIVDIKEVDFPPTRMQELTETEKFVEDKEWYQYLNDFVTKSELSNYIDIEEIKVGYIVKIPVDVCFEKGESILTWEANNIFKKLSSVLGMTRGKIIVDTSVGGVEWQKISAQKKLIIDRAGRIADYLLSFETIAPARVAISGRRIDEIRDTDKIAIVVLKKAS</sequence>
<dbReference type="InterPro" id="IPR050330">
    <property type="entry name" value="Bact_OuterMem_StrucFunc"/>
</dbReference>
<dbReference type="EMBL" id="CT573071">
    <property type="protein sequence ID" value="CAJ75006.1"/>
    <property type="molecule type" value="Genomic_DNA"/>
</dbReference>
<reference evidence="6" key="2">
    <citation type="submission" date="2006-01" db="EMBL/GenBank/DDBJ databases">
        <authorList>
            <person name="Genoscope"/>
        </authorList>
    </citation>
    <scope>NUCLEOTIDE SEQUENCE</scope>
</reference>
<dbReference type="PANTHER" id="PTHR30329:SF21">
    <property type="entry name" value="LIPOPROTEIN YIAD-RELATED"/>
    <property type="match status" value="1"/>
</dbReference>
<evidence type="ECO:0000256" key="4">
    <source>
        <dbReference type="SAM" id="Phobius"/>
    </source>
</evidence>
<dbReference type="AlphaFoldDB" id="Q1Q4Q8"/>
<dbReference type="Pfam" id="PF13677">
    <property type="entry name" value="MotB_plug"/>
    <property type="match status" value="1"/>
</dbReference>
<evidence type="ECO:0000256" key="2">
    <source>
        <dbReference type="ARBA" id="ARBA00022692"/>
    </source>
</evidence>
<keyword evidence="6" id="KW-0966">Cell projection</keyword>
<evidence type="ECO:0000313" key="7">
    <source>
        <dbReference type="EMBL" id="QII12600.1"/>
    </source>
</evidence>
<evidence type="ECO:0000259" key="5">
    <source>
        <dbReference type="Pfam" id="PF13677"/>
    </source>
</evidence>
<dbReference type="InterPro" id="IPR036737">
    <property type="entry name" value="OmpA-like_sf"/>
</dbReference>
<evidence type="ECO:0000313" key="6">
    <source>
        <dbReference type="EMBL" id="CAJ75006.1"/>
    </source>
</evidence>
<feature type="domain" description="Motility protein B-like N-terminal" evidence="5">
    <location>
        <begin position="5"/>
        <end position="52"/>
    </location>
</feature>
<keyword evidence="4" id="KW-1133">Transmembrane helix</keyword>
<keyword evidence="6" id="KW-0282">Flagellum</keyword>
<organism evidence="6">
    <name type="scientific">Kuenenia stuttgartiensis</name>
    <dbReference type="NCBI Taxonomy" id="174633"/>
    <lineage>
        <taxon>Bacteria</taxon>
        <taxon>Pseudomonadati</taxon>
        <taxon>Planctomycetota</taxon>
        <taxon>Candidatus Brocadiia</taxon>
        <taxon>Candidatus Brocadiales</taxon>
        <taxon>Candidatus Brocadiaceae</taxon>
        <taxon>Candidatus Kuenenia</taxon>
    </lineage>
</organism>
<evidence type="ECO:0000256" key="1">
    <source>
        <dbReference type="ARBA" id="ARBA00004370"/>
    </source>
</evidence>
<name>Q1Q4Q8_KUEST</name>
<feature type="transmembrane region" description="Helical" evidence="4">
    <location>
        <begin position="15"/>
        <end position="38"/>
    </location>
</feature>
<accession>Q1Q4Q8</accession>
<comment type="subcellular location">
    <subcellularLocation>
        <location evidence="1">Membrane</location>
    </subcellularLocation>
</comment>
<dbReference type="PANTHER" id="PTHR30329">
    <property type="entry name" value="STATOR ELEMENT OF FLAGELLAR MOTOR COMPLEX"/>
    <property type="match status" value="1"/>
</dbReference>
<dbReference type="GO" id="GO:0016020">
    <property type="term" value="C:membrane"/>
    <property type="evidence" value="ECO:0007669"/>
    <property type="project" value="UniProtKB-SubCell"/>
</dbReference>